<dbReference type="PANTHER" id="PTHR34200:SF8">
    <property type="entry name" value="TRANSMEMBRANE PROTEIN"/>
    <property type="match status" value="1"/>
</dbReference>
<feature type="region of interest" description="Disordered" evidence="1">
    <location>
        <begin position="88"/>
        <end position="124"/>
    </location>
</feature>
<evidence type="ECO:0000256" key="2">
    <source>
        <dbReference type="SAM" id="Phobius"/>
    </source>
</evidence>
<gene>
    <name evidence="5" type="ORF">CEPIT_LOCUS26303</name>
</gene>
<keyword evidence="2" id="KW-0472">Membrane</keyword>
<dbReference type="EMBL" id="CAMAPF010000935">
    <property type="protein sequence ID" value="CAH9124863.1"/>
    <property type="molecule type" value="Genomic_DNA"/>
</dbReference>
<keyword evidence="2" id="KW-1133">Transmembrane helix</keyword>
<dbReference type="PANTHER" id="PTHR34200">
    <property type="entry name" value="DENTIN SIALOPHOSPHOPROTEIN-LIKE ISOFORM X1"/>
    <property type="match status" value="1"/>
</dbReference>
<evidence type="ECO:0000259" key="4">
    <source>
        <dbReference type="Pfam" id="PF24053"/>
    </source>
</evidence>
<comment type="caution">
    <text evidence="5">The sequence shown here is derived from an EMBL/GenBank/DDBJ whole genome shotgun (WGS) entry which is preliminary data.</text>
</comment>
<reference evidence="5" key="1">
    <citation type="submission" date="2022-07" db="EMBL/GenBank/DDBJ databases">
        <authorList>
            <person name="Macas J."/>
            <person name="Novak P."/>
            <person name="Neumann P."/>
        </authorList>
    </citation>
    <scope>NUCLEOTIDE SEQUENCE</scope>
</reference>
<evidence type="ECO:0000256" key="1">
    <source>
        <dbReference type="SAM" id="MobiDB-lite"/>
    </source>
</evidence>
<keyword evidence="6" id="KW-1185">Reference proteome</keyword>
<dbReference type="InterPro" id="IPR055780">
    <property type="entry name" value="DUF7356"/>
</dbReference>
<feature type="chain" id="PRO_5043549864" description="DUF7356 domain-containing protein" evidence="3">
    <location>
        <begin position="32"/>
        <end position="373"/>
    </location>
</feature>
<protein>
    <recommendedName>
        <fullName evidence="4">DUF7356 domain-containing protein</fullName>
    </recommendedName>
</protein>
<evidence type="ECO:0000313" key="5">
    <source>
        <dbReference type="EMBL" id="CAH9124863.1"/>
    </source>
</evidence>
<feature type="signal peptide" evidence="3">
    <location>
        <begin position="1"/>
        <end position="31"/>
    </location>
</feature>
<accession>A0AAV0EQ36</accession>
<keyword evidence="3" id="KW-0732">Signal</keyword>
<evidence type="ECO:0000313" key="6">
    <source>
        <dbReference type="Proteomes" id="UP001152523"/>
    </source>
</evidence>
<organism evidence="5 6">
    <name type="scientific">Cuscuta epithymum</name>
    <dbReference type="NCBI Taxonomy" id="186058"/>
    <lineage>
        <taxon>Eukaryota</taxon>
        <taxon>Viridiplantae</taxon>
        <taxon>Streptophyta</taxon>
        <taxon>Embryophyta</taxon>
        <taxon>Tracheophyta</taxon>
        <taxon>Spermatophyta</taxon>
        <taxon>Magnoliopsida</taxon>
        <taxon>eudicotyledons</taxon>
        <taxon>Gunneridae</taxon>
        <taxon>Pentapetalae</taxon>
        <taxon>asterids</taxon>
        <taxon>lamiids</taxon>
        <taxon>Solanales</taxon>
        <taxon>Convolvulaceae</taxon>
        <taxon>Cuscuteae</taxon>
        <taxon>Cuscuta</taxon>
        <taxon>Cuscuta subgen. Cuscuta</taxon>
    </lineage>
</organism>
<name>A0AAV0EQ36_9ASTE</name>
<feature type="domain" description="DUF7356" evidence="4">
    <location>
        <begin position="147"/>
        <end position="250"/>
    </location>
</feature>
<sequence length="373" mass="40853">MSAQTNRKMNKVHRFLLIGFIAFLAFNYVDAGYEVNITSNSALDATSVEPLKQNGTFNANLGLINNGNEKTFGLKKSNSSNHVVLEEAEDDTGLDVRSSESTVDHNAGLKNAGDHASEKQDDEKAKAVGMLGLESGHEVASSTGEKDSIRGEHCDSSPYSCNIEDESLLACLRVPGNESPDLSLLVQNKGKHHISVSISASKYVELETRQIDLKEMENMKIKVSFKNSGSDNFIIVEAGDGKCKLDFSNLIEHNADNEADHVSHFKYPSLSSSATLIFLVALLLCASVWPCINYYKKHVSKMGSGKYRKLDMELPISGGVKLEVAVSDGWDKSWDDNWDDEEAPKTPAVPVTPSHPSKVVVASRRSNKDSWKD</sequence>
<feature type="compositionally biased region" description="Basic and acidic residues" evidence="1">
    <location>
        <begin position="112"/>
        <end position="124"/>
    </location>
</feature>
<keyword evidence="2" id="KW-0812">Transmembrane</keyword>
<feature type="transmembrane region" description="Helical" evidence="2">
    <location>
        <begin position="276"/>
        <end position="295"/>
    </location>
</feature>
<dbReference type="AlphaFoldDB" id="A0AAV0EQ36"/>
<dbReference type="Proteomes" id="UP001152523">
    <property type="component" value="Unassembled WGS sequence"/>
</dbReference>
<evidence type="ECO:0000256" key="3">
    <source>
        <dbReference type="SAM" id="SignalP"/>
    </source>
</evidence>
<dbReference type="Pfam" id="PF24053">
    <property type="entry name" value="DUF7356"/>
    <property type="match status" value="1"/>
</dbReference>
<feature type="region of interest" description="Disordered" evidence="1">
    <location>
        <begin position="335"/>
        <end position="373"/>
    </location>
</feature>
<proteinExistence type="predicted"/>